<evidence type="ECO:0000256" key="4">
    <source>
        <dbReference type="ARBA" id="ARBA00022692"/>
    </source>
</evidence>
<feature type="domain" description="ABC transporter" evidence="11">
    <location>
        <begin position="1102"/>
        <end position="1342"/>
    </location>
</feature>
<feature type="transmembrane region" description="Helical" evidence="10">
    <location>
        <begin position="210"/>
        <end position="232"/>
    </location>
</feature>
<dbReference type="InterPro" id="IPR004331">
    <property type="entry name" value="SPX_dom"/>
</dbReference>
<feature type="transmembrane region" description="Helical" evidence="10">
    <location>
        <begin position="2160"/>
        <end position="2179"/>
    </location>
</feature>
<feature type="transmembrane region" description="Helical" evidence="10">
    <location>
        <begin position="288"/>
        <end position="312"/>
    </location>
</feature>
<dbReference type="PROSITE" id="PS00211">
    <property type="entry name" value="ABC_TRANSPORTER_1"/>
    <property type="match status" value="2"/>
</dbReference>
<feature type="transmembrane region" description="Helical" evidence="10">
    <location>
        <begin position="2062"/>
        <end position="2095"/>
    </location>
</feature>
<feature type="transmembrane region" description="Helical" evidence="10">
    <location>
        <begin position="1797"/>
        <end position="1820"/>
    </location>
</feature>
<reference evidence="14" key="1">
    <citation type="submission" date="2018-03" db="EMBL/GenBank/DDBJ databases">
        <authorList>
            <person name="Guldener U."/>
        </authorList>
    </citation>
    <scope>NUCLEOTIDE SEQUENCE</scope>
</reference>
<accession>A0AAE8N429</accession>
<dbReference type="GO" id="GO:0016887">
    <property type="term" value="F:ATP hydrolysis activity"/>
    <property type="evidence" value="ECO:0007669"/>
    <property type="project" value="InterPro"/>
</dbReference>
<feature type="transmembrane region" description="Helical" evidence="10">
    <location>
        <begin position="1716"/>
        <end position="1735"/>
    </location>
</feature>
<dbReference type="InterPro" id="IPR001898">
    <property type="entry name" value="SLC13A/DASS"/>
</dbReference>
<feature type="domain" description="ABC transporter" evidence="11">
    <location>
        <begin position="394"/>
        <end position="673"/>
    </location>
</feature>
<dbReference type="PROSITE" id="PS51382">
    <property type="entry name" value="SPX"/>
    <property type="match status" value="1"/>
</dbReference>
<dbReference type="GO" id="GO:0005743">
    <property type="term" value="C:mitochondrial inner membrane"/>
    <property type="evidence" value="ECO:0007669"/>
    <property type="project" value="TreeGrafter"/>
</dbReference>
<evidence type="ECO:0000256" key="6">
    <source>
        <dbReference type="ARBA" id="ARBA00022840"/>
    </source>
</evidence>
<keyword evidence="4 10" id="KW-0812">Transmembrane</keyword>
<keyword evidence="15" id="KW-1185">Reference proteome</keyword>
<dbReference type="Pfam" id="PF03105">
    <property type="entry name" value="SPX"/>
    <property type="match status" value="2"/>
</dbReference>
<evidence type="ECO:0000313" key="15">
    <source>
        <dbReference type="Proteomes" id="UP001187682"/>
    </source>
</evidence>
<dbReference type="GO" id="GO:0090374">
    <property type="term" value="P:oligopeptide export from mitochondrion"/>
    <property type="evidence" value="ECO:0007669"/>
    <property type="project" value="TreeGrafter"/>
</dbReference>
<feature type="transmembrane region" description="Helical" evidence="10">
    <location>
        <begin position="979"/>
        <end position="1001"/>
    </location>
</feature>
<evidence type="ECO:0000259" key="12">
    <source>
        <dbReference type="PROSITE" id="PS50929"/>
    </source>
</evidence>
<feature type="compositionally biased region" description="Acidic residues" evidence="9">
    <location>
        <begin position="1483"/>
        <end position="1494"/>
    </location>
</feature>
<dbReference type="InterPro" id="IPR039421">
    <property type="entry name" value="Type_1_exporter"/>
</dbReference>
<evidence type="ECO:0000259" key="13">
    <source>
        <dbReference type="PROSITE" id="PS51382"/>
    </source>
</evidence>
<evidence type="ECO:0000256" key="2">
    <source>
        <dbReference type="ARBA" id="ARBA00007577"/>
    </source>
</evidence>
<name>A0AAE8N429_9PEZI</name>
<dbReference type="InterPro" id="IPR011527">
    <property type="entry name" value="ABC1_TM_dom"/>
</dbReference>
<keyword evidence="7 10" id="KW-1133">Transmembrane helix</keyword>
<dbReference type="SUPFAM" id="SSF90123">
    <property type="entry name" value="ABC transporter transmembrane region"/>
    <property type="match status" value="2"/>
</dbReference>
<organism evidence="14 15">
    <name type="scientific">Cephalotrichum gorgonifer</name>
    <dbReference type="NCBI Taxonomy" id="2041049"/>
    <lineage>
        <taxon>Eukaryota</taxon>
        <taxon>Fungi</taxon>
        <taxon>Dikarya</taxon>
        <taxon>Ascomycota</taxon>
        <taxon>Pezizomycotina</taxon>
        <taxon>Sordariomycetes</taxon>
        <taxon>Hypocreomycetidae</taxon>
        <taxon>Microascales</taxon>
        <taxon>Microascaceae</taxon>
        <taxon>Cephalotrichum</taxon>
    </lineage>
</organism>
<evidence type="ECO:0000256" key="7">
    <source>
        <dbReference type="ARBA" id="ARBA00022989"/>
    </source>
</evidence>
<feature type="transmembrane region" description="Helical" evidence="10">
    <location>
        <begin position="800"/>
        <end position="822"/>
    </location>
</feature>
<dbReference type="SMART" id="SM00382">
    <property type="entry name" value="AAA"/>
    <property type="match status" value="2"/>
</dbReference>
<feature type="transmembrane region" description="Helical" evidence="10">
    <location>
        <begin position="1843"/>
        <end position="1867"/>
    </location>
</feature>
<keyword evidence="5" id="KW-0547">Nucleotide-binding</keyword>
<sequence length="2180" mass="234683">MSATEAQGNEKPADAVVASSPEPETAAPKAELKSWTRFFSFFQLLVYANPTWLDYLLLLVGTLAAMASGVPFPIMGILFGQLLDDMNASSCDSEAVGDPTGALQSEVNSKVLILVYLAIAAFVLIYTYILSWNLMSQRLAQRLREKYFSSILAQDAAFFDTRKAGEVSSRLNADIQLIQTGTSEKVGMYIATISFFIAAYGVAFSRDAQLAGMLISIAPAFLAMGLVGGYYIQKFSALLSTAIGSASAVASEALTHVSVVQAFGAAPRLEARFAGFMMAAQKAGVKKAMAAAVQAGALYFIAFSANALAFWQGSTKIAKLVGGEKGGATIGQIYTVVFLIVDACVLLSQVAPFLGLFSAASAAFVSLRDDISHKPTIDGTSTEGLRPNSSAGSIELKNVDFAYPSRPDAPTLKNVSISIPTGKHTAVVGPSGGGKSTIVALIMRLYDPVAGEILLDGVPLKNYNVRYVRSLIGMVQQEPTLLNRSLLENIALGLVNSANPAHDNLQSTLLGPELSKLAAEVKDGKDMVAASASYSAGVQTIVRLVAEAADTADATPFIKKLQFGFATPVGTGGTQISGGQRQRIALARALIRDPKILILDEATASLDSATERRIQANLERIAKGRAVLSVAHRLSTIKDADNIMVFKAGMVVEQGKHAELMALNGNYSDLVKLQSIHKDEDEDASTTRSNSVELVKGQLEGVADEKAPVAVAEGEAAESVASEAGGFLDKPMSGGVVVKKIGHFVRPNVSPLLAGAIAAVVVGCTYSALGVIFGTSVGILNPCTEVSVLLSKGKLLSGMFFMLAVVELLANFFSWSCFGFVAEKLLYRLRVLSFRSLFKQGMDFHQSEGQSPATLLSVITKDTAELGGFSGSVMGTLLAVTVNLLVAIILSHILAWKIAIVCLVLIPIQFGSGILQMMALARHQRRHADAFAQAVGITVEAVNAIKTVSTLSLEEEVFRTYRRTLNGPRKAMVVASAYVNLWLAISYSVGNIIYAFAYWWGAKLIIKGEYTSTQFFIILIAMLVGAQLWGQMFALAPEITRARLAASRILNLVDMGNGAEGPAGKPPLPDIEAKKEKDAEAAVDATVPTGSPVASRQGGTKISFKNVTFSYPARPELTILQNVSFDLEPGKFYGLVGPSGAGKSTIMSLVQGMYAATTGSVTLDGVDVGRAGGASSFRDEISIVPQDSALFDGTVAFNLGLGAKPGHEATQEEMEAACKIANMHDVIMALPQGYQTEIGPNGSRLSGGQRQRLAIARALVRKPRLLLLDESTSALDAENEKALQEGLERAAKGVTVLAITHRIHTVRSADVILVVDGGRVVDMGSHEDLMYELGDYAEIKARRDRIDREKQHQAKRAEKTQWLDERDEMKFSHSIQFNAVPDWSSEYLAYSNLKKLIYQLEKTVHDAAAGDAESRPLVGVQDPEDIFQRALSAELDKITAFYKTKEEELFDDAKRLMQEVDDFEGVVDADGRPRWYPAHDTDNTENSDDDDDETTGLTRRHLNRRKSSINALASDMTASAEIFPTRSARRGSTNTVDYAEQSFLYSTGIVLKKRVTALFVQLCELKSYIQLNKTGFGKVLKKFDKILNKEMKARYMDDHVLPAYPFRPETLSALEEKIKEMESAYAAIATQGDMDLAKKDLRSHLREHVVWERNTVWRDMIGLERRAEAARIGTSILGTENAATLLQGDEAKVPQSAEVETPFGLLKVPLWLTNSAMLTLIAAVVIFLIILWVPIMEKAEQQNCLALLVFVSLLWATEAIPLFVTSLTIPFLCVVLRVVHSDFETERRLDAKEAAKYIFSAMWTPVIMLLLGGFTLAAALSKCRIDKHLATFVLSKAGTQPRAVILANMFVAAFASMLISNVAAPVLCFSIIEPMLRTLPSDSNMSKAVIMGIALASNIGGMLSPIASPQNVVAMGIMSPPPSWPQWFLIVMPVGIISLILIWLLLLVTFHPGRGTTIAPIRSMNESFTGVQWFVSLVTIFTIGLWCASKSLESVFGDMGVIAVIPMALFFGIGILTKEDFNNFPWTIIILAAGGLSLGKAVDSSGLLHTVGGMVTARLEGMSLYGILVTFSALILVIATFISHTVAALIILPLLSSVGKGMETPSPNILVMAGVLMCSAAMGLPTSGFPNMTAIMKEDAAGRRYLNVNHFISRGVPSSILTLIVSVTIGYVVMLVAGLD</sequence>
<feature type="transmembrane region" description="Helical" evidence="10">
    <location>
        <begin position="113"/>
        <end position="134"/>
    </location>
</feature>
<dbReference type="InterPro" id="IPR036640">
    <property type="entry name" value="ABC1_TM_sf"/>
</dbReference>
<feature type="transmembrane region" description="Helical" evidence="10">
    <location>
        <begin position="2107"/>
        <end position="2124"/>
    </location>
</feature>
<evidence type="ECO:0000259" key="11">
    <source>
        <dbReference type="PROSITE" id="PS50893"/>
    </source>
</evidence>
<dbReference type="FunFam" id="3.40.50.300:FF:000913">
    <property type="entry name" value="ABC multidrug transporter SitT"/>
    <property type="match status" value="1"/>
</dbReference>
<dbReference type="Proteomes" id="UP001187682">
    <property type="component" value="Unassembled WGS sequence"/>
</dbReference>
<feature type="transmembrane region" description="Helical" evidence="10">
    <location>
        <begin position="1927"/>
        <end position="1950"/>
    </location>
</feature>
<feature type="transmembrane region" description="Helical" evidence="10">
    <location>
        <begin position="752"/>
        <end position="780"/>
    </location>
</feature>
<feature type="region of interest" description="Disordered" evidence="9">
    <location>
        <begin position="1"/>
        <end position="23"/>
    </location>
</feature>
<dbReference type="PROSITE" id="PS50929">
    <property type="entry name" value="ABC_TM1F"/>
    <property type="match status" value="2"/>
</dbReference>
<dbReference type="InterPro" id="IPR027417">
    <property type="entry name" value="P-loop_NTPase"/>
</dbReference>
<evidence type="ECO:0000256" key="5">
    <source>
        <dbReference type="ARBA" id="ARBA00022741"/>
    </source>
</evidence>
<feature type="compositionally biased region" description="Basic and acidic residues" evidence="9">
    <location>
        <begin position="1471"/>
        <end position="1482"/>
    </location>
</feature>
<gene>
    <name evidence="14" type="ORF">DNG_08304</name>
</gene>
<feature type="transmembrane region" description="Helical" evidence="10">
    <location>
        <begin position="1971"/>
        <end position="1989"/>
    </location>
</feature>
<proteinExistence type="inferred from homology"/>
<dbReference type="PANTHER" id="PTHR43394">
    <property type="entry name" value="ATP-DEPENDENT PERMEASE MDL1, MITOCHONDRIAL"/>
    <property type="match status" value="1"/>
</dbReference>
<feature type="transmembrane region" description="Helical" evidence="10">
    <location>
        <begin position="332"/>
        <end position="365"/>
    </location>
</feature>
<dbReference type="PANTHER" id="PTHR43394:SF27">
    <property type="entry name" value="ATP-DEPENDENT TRANSLOCASE ABCB1-LIKE"/>
    <property type="match status" value="1"/>
</dbReference>
<feature type="transmembrane region" description="Helical" evidence="10">
    <location>
        <begin position="1995"/>
        <end position="2017"/>
    </location>
</feature>
<evidence type="ECO:0000256" key="3">
    <source>
        <dbReference type="ARBA" id="ARBA00022448"/>
    </source>
</evidence>
<dbReference type="InterPro" id="IPR017871">
    <property type="entry name" value="ABC_transporter-like_CS"/>
</dbReference>
<feature type="transmembrane region" description="Helical" evidence="10">
    <location>
        <begin position="1888"/>
        <end position="1907"/>
    </location>
</feature>
<dbReference type="Gene3D" id="1.20.1560.10">
    <property type="entry name" value="ABC transporter type 1, transmembrane domain"/>
    <property type="match status" value="1"/>
</dbReference>
<dbReference type="SUPFAM" id="SSF52540">
    <property type="entry name" value="P-loop containing nucleoside triphosphate hydrolases"/>
    <property type="match status" value="2"/>
</dbReference>
<dbReference type="GO" id="GO:0005524">
    <property type="term" value="F:ATP binding"/>
    <property type="evidence" value="ECO:0007669"/>
    <property type="project" value="UniProtKB-KW"/>
</dbReference>
<dbReference type="CDD" id="cd18577">
    <property type="entry name" value="ABC_6TM_Pgp_ABCB1_D1_like"/>
    <property type="match status" value="1"/>
</dbReference>
<dbReference type="InterPro" id="IPR003593">
    <property type="entry name" value="AAA+_ATPase"/>
</dbReference>
<dbReference type="GO" id="GO:0015421">
    <property type="term" value="F:ABC-type oligopeptide transporter activity"/>
    <property type="evidence" value="ECO:0007669"/>
    <property type="project" value="TreeGrafter"/>
</dbReference>
<feature type="transmembrane region" description="Helical" evidence="10">
    <location>
        <begin position="1747"/>
        <end position="1776"/>
    </location>
</feature>
<feature type="domain" description="SPX" evidence="13">
    <location>
        <begin position="1369"/>
        <end position="1597"/>
    </location>
</feature>
<comment type="subcellular location">
    <subcellularLocation>
        <location evidence="1">Membrane</location>
        <topology evidence="1">Multi-pass membrane protein</topology>
    </subcellularLocation>
</comment>
<dbReference type="InterPro" id="IPR003439">
    <property type="entry name" value="ABC_transporter-like_ATP-bd"/>
</dbReference>
<dbReference type="CDD" id="cd14478">
    <property type="entry name" value="SPX_PHO87_PHO90_like"/>
    <property type="match status" value="1"/>
</dbReference>
<comment type="caution">
    <text evidence="14">The sequence shown here is derived from an EMBL/GenBank/DDBJ whole genome shotgun (WGS) entry which is preliminary data.</text>
</comment>
<keyword evidence="8 10" id="KW-0472">Membrane</keyword>
<dbReference type="CDD" id="cd01115">
    <property type="entry name" value="SLC13_permease"/>
    <property type="match status" value="1"/>
</dbReference>
<feature type="transmembrane region" description="Helical" evidence="10">
    <location>
        <begin position="866"/>
        <end position="890"/>
    </location>
</feature>
<evidence type="ECO:0000256" key="1">
    <source>
        <dbReference type="ARBA" id="ARBA00004141"/>
    </source>
</evidence>
<comment type="similarity">
    <text evidence="2">Belongs to the ABC transporter superfamily. ABCB family. Multidrug resistance exporter (TC 3.A.1.201) subfamily.</text>
</comment>
<keyword evidence="3" id="KW-0813">Transport</keyword>
<feature type="domain" description="ABC transmembrane type-1" evidence="12">
    <location>
        <begin position="753"/>
        <end position="1041"/>
    </location>
</feature>
<keyword evidence="6" id="KW-0067">ATP-binding</keyword>
<dbReference type="PROSITE" id="PS50893">
    <property type="entry name" value="ABC_TRANSPORTER_2"/>
    <property type="match status" value="2"/>
</dbReference>
<dbReference type="Pfam" id="PF00005">
    <property type="entry name" value="ABC_tran"/>
    <property type="match status" value="2"/>
</dbReference>
<feature type="domain" description="ABC transmembrane type-1" evidence="12">
    <location>
        <begin position="59"/>
        <end position="359"/>
    </location>
</feature>
<protein>
    <submittedName>
        <fullName evidence="14">Related to multidrug resistance protein</fullName>
    </submittedName>
</protein>
<dbReference type="EMBL" id="ONZQ02000013">
    <property type="protein sequence ID" value="SPO05617.1"/>
    <property type="molecule type" value="Genomic_DNA"/>
</dbReference>
<evidence type="ECO:0000256" key="10">
    <source>
        <dbReference type="SAM" id="Phobius"/>
    </source>
</evidence>
<dbReference type="Pfam" id="PF00939">
    <property type="entry name" value="Na_sulph_symp"/>
    <property type="match status" value="1"/>
</dbReference>
<dbReference type="Gene3D" id="3.40.50.300">
    <property type="entry name" value="P-loop containing nucleotide triphosphate hydrolases"/>
    <property type="match status" value="2"/>
</dbReference>
<feature type="transmembrane region" description="Helical" evidence="10">
    <location>
        <begin position="186"/>
        <end position="204"/>
    </location>
</feature>
<dbReference type="Pfam" id="PF00664">
    <property type="entry name" value="ABC_membrane"/>
    <property type="match status" value="2"/>
</dbReference>
<evidence type="ECO:0000256" key="8">
    <source>
        <dbReference type="ARBA" id="ARBA00023136"/>
    </source>
</evidence>
<feature type="transmembrane region" description="Helical" evidence="10">
    <location>
        <begin position="2024"/>
        <end position="2042"/>
    </location>
</feature>
<feature type="transmembrane region" description="Helical" evidence="10">
    <location>
        <begin position="55"/>
        <end position="79"/>
    </location>
</feature>
<dbReference type="FunFam" id="1.20.1560.10:FF:000057">
    <property type="entry name" value="ABC multidrug transporter SitT"/>
    <property type="match status" value="1"/>
</dbReference>
<feature type="region of interest" description="Disordered" evidence="9">
    <location>
        <begin position="1471"/>
        <end position="1501"/>
    </location>
</feature>
<evidence type="ECO:0000313" key="14">
    <source>
        <dbReference type="EMBL" id="SPO05617.1"/>
    </source>
</evidence>
<feature type="transmembrane region" description="Helical" evidence="10">
    <location>
        <begin position="896"/>
        <end position="915"/>
    </location>
</feature>
<dbReference type="CDD" id="cd18578">
    <property type="entry name" value="ABC_6TM_Pgp_ABCB1_D2_like"/>
    <property type="match status" value="1"/>
</dbReference>
<evidence type="ECO:0000256" key="9">
    <source>
        <dbReference type="SAM" id="MobiDB-lite"/>
    </source>
</evidence>